<dbReference type="Gramene" id="AET2Gv20318800.10">
    <property type="protein sequence ID" value="AET2Gv20318800.10"/>
    <property type="gene ID" value="AET2Gv20318800"/>
</dbReference>
<keyword evidence="3" id="KW-1185">Reference proteome</keyword>
<dbReference type="EnsemblPlants" id="AET2Gv20318800.10">
    <property type="protein sequence ID" value="AET2Gv20318800.10"/>
    <property type="gene ID" value="AET2Gv20318800"/>
</dbReference>
<feature type="chain" id="PRO_5042372121" evidence="1">
    <location>
        <begin position="21"/>
        <end position="108"/>
    </location>
</feature>
<dbReference type="AlphaFoldDB" id="A0A453B083"/>
<sequence length="108" mass="12256">MIFQHLLCFQSVNLILLINGTTFPSPFSCVELMIDVVSLNQNTDAFSLLLDSFARARKVLVESHEEERQIMFEVNSFTCPAYGKFCNDAQRHTTLKSEMNSFTRGSPS</sequence>
<evidence type="ECO:0000313" key="3">
    <source>
        <dbReference type="Proteomes" id="UP000015105"/>
    </source>
</evidence>
<name>A0A453B083_AEGTS</name>
<reference evidence="2" key="4">
    <citation type="submission" date="2019-03" db="UniProtKB">
        <authorList>
            <consortium name="EnsemblPlants"/>
        </authorList>
    </citation>
    <scope>IDENTIFICATION</scope>
</reference>
<protein>
    <submittedName>
        <fullName evidence="2">Uncharacterized protein</fullName>
    </submittedName>
</protein>
<proteinExistence type="predicted"/>
<evidence type="ECO:0000313" key="2">
    <source>
        <dbReference type="EnsemblPlants" id="AET2Gv20318800.10"/>
    </source>
</evidence>
<reference evidence="3" key="1">
    <citation type="journal article" date="2014" name="Science">
        <title>Ancient hybridizations among the ancestral genomes of bread wheat.</title>
        <authorList>
            <consortium name="International Wheat Genome Sequencing Consortium,"/>
            <person name="Marcussen T."/>
            <person name="Sandve S.R."/>
            <person name="Heier L."/>
            <person name="Spannagl M."/>
            <person name="Pfeifer M."/>
            <person name="Jakobsen K.S."/>
            <person name="Wulff B.B."/>
            <person name="Steuernagel B."/>
            <person name="Mayer K.F."/>
            <person name="Olsen O.A."/>
        </authorList>
    </citation>
    <scope>NUCLEOTIDE SEQUENCE [LARGE SCALE GENOMIC DNA]</scope>
    <source>
        <strain evidence="3">cv. AL8/78</strain>
    </source>
</reference>
<feature type="signal peptide" evidence="1">
    <location>
        <begin position="1"/>
        <end position="20"/>
    </location>
</feature>
<dbReference type="Gramene" id="AET2Gv20318800.12">
    <property type="protein sequence ID" value="AET2Gv20318800.12"/>
    <property type="gene ID" value="AET2Gv20318800"/>
</dbReference>
<reference evidence="2" key="3">
    <citation type="journal article" date="2017" name="Nature">
        <title>Genome sequence of the progenitor of the wheat D genome Aegilops tauschii.</title>
        <authorList>
            <person name="Luo M.C."/>
            <person name="Gu Y.Q."/>
            <person name="Puiu D."/>
            <person name="Wang H."/>
            <person name="Twardziok S.O."/>
            <person name="Deal K.R."/>
            <person name="Huo N."/>
            <person name="Zhu T."/>
            <person name="Wang L."/>
            <person name="Wang Y."/>
            <person name="McGuire P.E."/>
            <person name="Liu S."/>
            <person name="Long H."/>
            <person name="Ramasamy R.K."/>
            <person name="Rodriguez J.C."/>
            <person name="Van S.L."/>
            <person name="Yuan L."/>
            <person name="Wang Z."/>
            <person name="Xia Z."/>
            <person name="Xiao L."/>
            <person name="Anderson O.D."/>
            <person name="Ouyang S."/>
            <person name="Liang Y."/>
            <person name="Zimin A.V."/>
            <person name="Pertea G."/>
            <person name="Qi P."/>
            <person name="Bennetzen J.L."/>
            <person name="Dai X."/>
            <person name="Dawson M.W."/>
            <person name="Muller H.G."/>
            <person name="Kugler K."/>
            <person name="Rivarola-Duarte L."/>
            <person name="Spannagl M."/>
            <person name="Mayer K.F.X."/>
            <person name="Lu F.H."/>
            <person name="Bevan M.W."/>
            <person name="Leroy P."/>
            <person name="Li P."/>
            <person name="You F.M."/>
            <person name="Sun Q."/>
            <person name="Liu Z."/>
            <person name="Lyons E."/>
            <person name="Wicker T."/>
            <person name="Salzberg S.L."/>
            <person name="Devos K.M."/>
            <person name="Dvorak J."/>
        </authorList>
    </citation>
    <scope>NUCLEOTIDE SEQUENCE [LARGE SCALE GENOMIC DNA]</scope>
    <source>
        <strain evidence="2">cv. AL8/78</strain>
    </source>
</reference>
<reference evidence="2" key="5">
    <citation type="journal article" date="2021" name="G3 (Bethesda)">
        <title>Aegilops tauschii genome assembly Aet v5.0 features greater sequence contiguity and improved annotation.</title>
        <authorList>
            <person name="Wang L."/>
            <person name="Zhu T."/>
            <person name="Rodriguez J.C."/>
            <person name="Deal K.R."/>
            <person name="Dubcovsky J."/>
            <person name="McGuire P.E."/>
            <person name="Lux T."/>
            <person name="Spannagl M."/>
            <person name="Mayer K.F.X."/>
            <person name="Baldrich P."/>
            <person name="Meyers B.C."/>
            <person name="Huo N."/>
            <person name="Gu Y.Q."/>
            <person name="Zhou H."/>
            <person name="Devos K.M."/>
            <person name="Bennetzen J.L."/>
            <person name="Unver T."/>
            <person name="Budak H."/>
            <person name="Gulick P.J."/>
            <person name="Galiba G."/>
            <person name="Kalapos B."/>
            <person name="Nelson D.R."/>
            <person name="Li P."/>
            <person name="You F.M."/>
            <person name="Luo M.C."/>
            <person name="Dvorak J."/>
        </authorList>
    </citation>
    <scope>NUCLEOTIDE SEQUENCE [LARGE SCALE GENOMIC DNA]</scope>
    <source>
        <strain evidence="2">cv. AL8/78</strain>
    </source>
</reference>
<reference evidence="3" key="2">
    <citation type="journal article" date="2017" name="Nat. Plants">
        <title>The Aegilops tauschii genome reveals multiple impacts of transposons.</title>
        <authorList>
            <person name="Zhao G."/>
            <person name="Zou C."/>
            <person name="Li K."/>
            <person name="Wang K."/>
            <person name="Li T."/>
            <person name="Gao L."/>
            <person name="Zhang X."/>
            <person name="Wang H."/>
            <person name="Yang Z."/>
            <person name="Liu X."/>
            <person name="Jiang W."/>
            <person name="Mao L."/>
            <person name="Kong X."/>
            <person name="Jiao Y."/>
            <person name="Jia J."/>
        </authorList>
    </citation>
    <scope>NUCLEOTIDE SEQUENCE [LARGE SCALE GENOMIC DNA]</scope>
    <source>
        <strain evidence="3">cv. AL8/78</strain>
    </source>
</reference>
<keyword evidence="1" id="KW-0732">Signal</keyword>
<organism evidence="2 3">
    <name type="scientific">Aegilops tauschii subsp. strangulata</name>
    <name type="common">Goatgrass</name>
    <dbReference type="NCBI Taxonomy" id="200361"/>
    <lineage>
        <taxon>Eukaryota</taxon>
        <taxon>Viridiplantae</taxon>
        <taxon>Streptophyta</taxon>
        <taxon>Embryophyta</taxon>
        <taxon>Tracheophyta</taxon>
        <taxon>Spermatophyta</taxon>
        <taxon>Magnoliopsida</taxon>
        <taxon>Liliopsida</taxon>
        <taxon>Poales</taxon>
        <taxon>Poaceae</taxon>
        <taxon>BOP clade</taxon>
        <taxon>Pooideae</taxon>
        <taxon>Triticodae</taxon>
        <taxon>Triticeae</taxon>
        <taxon>Triticinae</taxon>
        <taxon>Aegilops</taxon>
    </lineage>
</organism>
<dbReference type="EnsemblPlants" id="AET2Gv20318800.2">
    <property type="protein sequence ID" value="AET2Gv20318800.2"/>
    <property type="gene ID" value="AET2Gv20318800"/>
</dbReference>
<dbReference type="EnsemblPlants" id="AET2Gv20318800.12">
    <property type="protein sequence ID" value="AET2Gv20318800.12"/>
    <property type="gene ID" value="AET2Gv20318800"/>
</dbReference>
<dbReference type="Gramene" id="AET2Gv20318800.2">
    <property type="protein sequence ID" value="AET2Gv20318800.2"/>
    <property type="gene ID" value="AET2Gv20318800"/>
</dbReference>
<accession>A0A453B083</accession>
<evidence type="ECO:0000256" key="1">
    <source>
        <dbReference type="SAM" id="SignalP"/>
    </source>
</evidence>
<dbReference type="Proteomes" id="UP000015105">
    <property type="component" value="Chromosome 2D"/>
</dbReference>